<dbReference type="EMBL" id="MK500442">
    <property type="protein sequence ID" value="QBK89842.1"/>
    <property type="molecule type" value="Genomic_DNA"/>
</dbReference>
<evidence type="ECO:0000313" key="1">
    <source>
        <dbReference type="EMBL" id="QBK89842.1"/>
    </source>
</evidence>
<protein>
    <submittedName>
        <fullName evidence="1">Uncharacterized protein</fullName>
    </submittedName>
</protein>
<reference evidence="1" key="1">
    <citation type="journal article" date="2019" name="MBio">
        <title>Virus Genomes from Deep Sea Sediments Expand the Ocean Megavirome and Support Independent Origins of Viral Gigantism.</title>
        <authorList>
            <person name="Backstrom D."/>
            <person name="Yutin N."/>
            <person name="Jorgensen S.L."/>
            <person name="Dharamshi J."/>
            <person name="Homa F."/>
            <person name="Zaremba-Niedwiedzka K."/>
            <person name="Spang A."/>
            <person name="Wolf Y.I."/>
            <person name="Koonin E.V."/>
            <person name="Ettema T.J."/>
        </authorList>
    </citation>
    <scope>NUCLEOTIDE SEQUENCE</scope>
</reference>
<name>A0A481Z279_9VIRU</name>
<gene>
    <name evidence="1" type="ORF">LCPAC101_01250</name>
</gene>
<proteinExistence type="predicted"/>
<sequence>MNRNIKVSSIKHLEWGKTLMLDKFILHSKKITDEYLYQVYNKYDLDYSYEFCKLSRMDENMNKKLSKFGVNMKNLIDGNTSDLNSKVEFNNCTPTSRWIKKPDKITSEFHANGYESSIIRRSWVVNDTIIEQVSTVICNRDEDIISCSIKKSIFFTLKYSKYIYALFYTGSKDGSGPSDTLLLRKQYSRVVSSLIDL</sequence>
<organism evidence="1">
    <name type="scientific">Pithovirus LCPAC101</name>
    <dbReference type="NCBI Taxonomy" id="2506586"/>
    <lineage>
        <taxon>Viruses</taxon>
        <taxon>Pithoviruses</taxon>
    </lineage>
</organism>
<accession>A0A481Z279</accession>